<accession>A0A0Q9XZW5</accession>
<feature type="transmembrane region" description="Helical" evidence="1">
    <location>
        <begin position="49"/>
        <end position="72"/>
    </location>
</feature>
<dbReference type="Proteomes" id="UP000077881">
    <property type="component" value="Unassembled WGS sequence"/>
</dbReference>
<feature type="transmembrane region" description="Helical" evidence="1">
    <location>
        <begin position="129"/>
        <end position="149"/>
    </location>
</feature>
<feature type="transmembrane region" description="Helical" evidence="1">
    <location>
        <begin position="78"/>
        <end position="102"/>
    </location>
</feature>
<dbReference type="PATRIC" id="fig|217031.4.peg.3159"/>
<dbReference type="OrthoDB" id="2988102at2"/>
<keyword evidence="1" id="KW-0472">Membrane</keyword>
<dbReference type="AlphaFoldDB" id="A0A0Q9XZW5"/>
<dbReference type="RefSeq" id="WP_057988375.1">
    <property type="nucleotide sequence ID" value="NZ_JAGGKH010000003.1"/>
</dbReference>
<keyword evidence="5" id="KW-1185">Reference proteome</keyword>
<organism evidence="2 4">
    <name type="scientific">Lederbergia galactosidilytica</name>
    <dbReference type="NCBI Taxonomy" id="217031"/>
    <lineage>
        <taxon>Bacteria</taxon>
        <taxon>Bacillati</taxon>
        <taxon>Bacillota</taxon>
        <taxon>Bacilli</taxon>
        <taxon>Bacillales</taxon>
        <taxon>Bacillaceae</taxon>
        <taxon>Lederbergia</taxon>
    </lineage>
</organism>
<proteinExistence type="predicted"/>
<evidence type="ECO:0008006" key="6">
    <source>
        <dbReference type="Google" id="ProtNLM"/>
    </source>
</evidence>
<evidence type="ECO:0000313" key="4">
    <source>
        <dbReference type="Proteomes" id="UP000053881"/>
    </source>
</evidence>
<dbReference type="STRING" id="217031.ABB05_06015"/>
<name>A0A0Q9XZW5_9BACI</name>
<protein>
    <recommendedName>
        <fullName evidence="6">Copper resistance protein D domain-containing protein</fullName>
    </recommendedName>
</protein>
<comment type="caution">
    <text evidence="2">The sequence shown here is derived from an EMBL/GenBank/DDBJ whole genome shotgun (WGS) entry which is preliminary data.</text>
</comment>
<dbReference type="EMBL" id="LDJR01000028">
    <property type="protein sequence ID" value="OAK73975.1"/>
    <property type="molecule type" value="Genomic_DNA"/>
</dbReference>
<dbReference type="EMBL" id="LGPB01000081">
    <property type="protein sequence ID" value="KRG13065.1"/>
    <property type="molecule type" value="Genomic_DNA"/>
</dbReference>
<evidence type="ECO:0000256" key="1">
    <source>
        <dbReference type="SAM" id="Phobius"/>
    </source>
</evidence>
<evidence type="ECO:0000313" key="5">
    <source>
        <dbReference type="Proteomes" id="UP000077881"/>
    </source>
</evidence>
<keyword evidence="1" id="KW-1133">Transmembrane helix</keyword>
<feature type="transmembrane region" description="Helical" evidence="1">
    <location>
        <begin position="6"/>
        <end position="28"/>
    </location>
</feature>
<reference evidence="2 4" key="2">
    <citation type="submission" date="2015-06" db="EMBL/GenBank/DDBJ databases">
        <title>Genome sequencing project of Bacillus galactosidilyticus PL133.</title>
        <authorList>
            <person name="Gaiero J."/>
            <person name="Nicol R."/>
            <person name="Habash M."/>
        </authorList>
    </citation>
    <scope>NUCLEOTIDE SEQUENCE [LARGE SCALE GENOMIC DNA]</scope>
    <source>
        <strain evidence="2 4">PL133</strain>
    </source>
</reference>
<reference evidence="3 5" key="1">
    <citation type="submission" date="2015-05" db="EMBL/GenBank/DDBJ databases">
        <title>Comparison of genome.</title>
        <authorList>
            <person name="Zheng Z."/>
            <person name="Sun M."/>
        </authorList>
    </citation>
    <scope>NUCLEOTIDE SEQUENCE [LARGE SCALE GENOMIC DNA]</scope>
    <source>
        <strain evidence="3 5">G25-74</strain>
    </source>
</reference>
<keyword evidence="1" id="KW-0812">Transmembrane</keyword>
<gene>
    <name evidence="3" type="ORF">ABB05_06015</name>
    <name evidence="2" type="ORF">ACA29_09515</name>
</gene>
<dbReference type="Proteomes" id="UP000053881">
    <property type="component" value="Unassembled WGS sequence"/>
</dbReference>
<evidence type="ECO:0000313" key="3">
    <source>
        <dbReference type="EMBL" id="OAK73975.1"/>
    </source>
</evidence>
<evidence type="ECO:0000313" key="2">
    <source>
        <dbReference type="EMBL" id="KRG13065.1"/>
    </source>
</evidence>
<sequence length="151" mass="17068">MFKFWLFLHFTGLSIWLGSLLAIILILVMMKKHLGSKELSAIVKKITRIGNILVHPSAFFVLLSGVLMIISMNLNAKPFYLAFMERVGGITVLITIIGVSLFGRKLVKKLTQLEVDGEVLKHTRSINNYIMMMLLSILLVLAVIFVVSFRF</sequence>